<dbReference type="OrthoDB" id="375214at2157"/>
<dbReference type="AlphaFoldDB" id="A0A6B9F780"/>
<dbReference type="EMBL" id="CP034345">
    <property type="protein sequence ID" value="QGX96316.1"/>
    <property type="molecule type" value="Genomic_DNA"/>
</dbReference>
<dbReference type="Proteomes" id="UP000428325">
    <property type="component" value="Chromosome"/>
</dbReference>
<organism evidence="2 3">
    <name type="scientific">Haloplanus rallus</name>
    <dbReference type="NCBI Taxonomy" id="1816183"/>
    <lineage>
        <taxon>Archaea</taxon>
        <taxon>Methanobacteriati</taxon>
        <taxon>Methanobacteriota</taxon>
        <taxon>Stenosarchaea group</taxon>
        <taxon>Halobacteria</taxon>
        <taxon>Halobacteriales</taxon>
        <taxon>Haloferacaceae</taxon>
        <taxon>Haloplanus</taxon>
    </lineage>
</organism>
<accession>A0A6B9F780</accession>
<gene>
    <name evidence="2" type="ORF">EI982_16795</name>
</gene>
<feature type="transmembrane region" description="Helical" evidence="1">
    <location>
        <begin position="25"/>
        <end position="44"/>
    </location>
</feature>
<proteinExistence type="predicted"/>
<name>A0A6B9F780_9EURY</name>
<keyword evidence="3" id="KW-1185">Reference proteome</keyword>
<dbReference type="KEGG" id="hra:EI982_16795"/>
<evidence type="ECO:0000313" key="3">
    <source>
        <dbReference type="Proteomes" id="UP000428325"/>
    </source>
</evidence>
<evidence type="ECO:0000313" key="2">
    <source>
        <dbReference type="EMBL" id="QGX96316.1"/>
    </source>
</evidence>
<reference evidence="2 3" key="1">
    <citation type="submission" date="2018-12" db="EMBL/GenBank/DDBJ databases">
        <title>Complete genome sequence of Haloplanus rallus MBLA0036.</title>
        <authorList>
            <person name="Nam Y.-d."/>
            <person name="Kang J."/>
            <person name="Chung W.-H."/>
            <person name="Park Y.S."/>
        </authorList>
    </citation>
    <scope>NUCLEOTIDE SEQUENCE [LARGE SCALE GENOMIC DNA]</scope>
    <source>
        <strain evidence="2 3">MBLA0036</strain>
    </source>
</reference>
<dbReference type="GeneID" id="43371240"/>
<feature type="transmembrane region" description="Helical" evidence="1">
    <location>
        <begin position="176"/>
        <end position="194"/>
    </location>
</feature>
<sequence length="196" mass="21774">MAALALLVLVPTALLYTCYYSLTSGAVVVTGLLIDVVGAVVLVVPDWPAMNRRFETGRLKQSQDETLKPFPGWVAADPDLDDEHLLAPARSPTFDDLLHLIRDQYEGSDNTSSDIAWGCVDTISPEEHGFHEDDIRKALHLTGDGVDNDVYVELKPVQYFVRERIRELDSRFRRSGIFLILLGFSIQALGTAFISP</sequence>
<evidence type="ECO:0000256" key="1">
    <source>
        <dbReference type="SAM" id="Phobius"/>
    </source>
</evidence>
<protein>
    <submittedName>
        <fullName evidence="2">Uncharacterized protein</fullName>
    </submittedName>
</protein>
<dbReference type="RefSeq" id="WP_157690780.1">
    <property type="nucleotide sequence ID" value="NZ_CP034345.1"/>
</dbReference>
<keyword evidence="1" id="KW-0472">Membrane</keyword>
<keyword evidence="1" id="KW-1133">Transmembrane helix</keyword>
<keyword evidence="1" id="KW-0812">Transmembrane</keyword>